<evidence type="ECO:0000313" key="2">
    <source>
        <dbReference type="Proteomes" id="UP000887574"/>
    </source>
</evidence>
<feature type="domain" description="BTB" evidence="1">
    <location>
        <begin position="1"/>
        <end position="44"/>
    </location>
</feature>
<dbReference type="PROSITE" id="PS50097">
    <property type="entry name" value="BTB"/>
    <property type="match status" value="1"/>
</dbReference>
<keyword evidence="2" id="KW-1185">Reference proteome</keyword>
<dbReference type="Gene3D" id="3.30.710.10">
    <property type="entry name" value="Potassium Channel Kv1.1, Chain A"/>
    <property type="match status" value="1"/>
</dbReference>
<dbReference type="PANTHER" id="PTHR22744:SF17">
    <property type="entry name" value="BTB DOMAIN-CONTAINING PROTEIN"/>
    <property type="match status" value="1"/>
</dbReference>
<organism evidence="2 3">
    <name type="scientific">Ditylenchus dipsaci</name>
    <dbReference type="NCBI Taxonomy" id="166011"/>
    <lineage>
        <taxon>Eukaryota</taxon>
        <taxon>Metazoa</taxon>
        <taxon>Ecdysozoa</taxon>
        <taxon>Nematoda</taxon>
        <taxon>Chromadorea</taxon>
        <taxon>Rhabditida</taxon>
        <taxon>Tylenchina</taxon>
        <taxon>Tylenchomorpha</taxon>
        <taxon>Sphaerularioidea</taxon>
        <taxon>Anguinidae</taxon>
        <taxon>Anguininae</taxon>
        <taxon>Ditylenchus</taxon>
    </lineage>
</organism>
<accession>A0A915DFG2</accession>
<reference evidence="3" key="1">
    <citation type="submission" date="2022-11" db="UniProtKB">
        <authorList>
            <consortium name="WormBaseParasite"/>
        </authorList>
    </citation>
    <scope>IDENTIFICATION</scope>
</reference>
<dbReference type="SUPFAM" id="SSF54695">
    <property type="entry name" value="POZ domain"/>
    <property type="match status" value="1"/>
</dbReference>
<dbReference type="InterPro" id="IPR000210">
    <property type="entry name" value="BTB/POZ_dom"/>
</dbReference>
<dbReference type="AlphaFoldDB" id="A0A915DFG2"/>
<protein>
    <submittedName>
        <fullName evidence="3">BTB domain-containing protein</fullName>
    </submittedName>
</protein>
<sequence>MLLSAYSNFFKTLFFGEFREKDQDEIELKEVCAEQFLHLLKVVYPPLNDTDVNQNNVESLLRLAERYHEVSLEEKLLYAQDYHFLELLEHCVQEYKTVNDVKKLRASGHILF</sequence>
<evidence type="ECO:0000259" key="1">
    <source>
        <dbReference type="PROSITE" id="PS50097"/>
    </source>
</evidence>
<name>A0A915DFG2_9BILA</name>
<dbReference type="Proteomes" id="UP000887574">
    <property type="component" value="Unplaced"/>
</dbReference>
<dbReference type="WBParaSite" id="jg19355">
    <property type="protein sequence ID" value="jg19355"/>
    <property type="gene ID" value="jg19355"/>
</dbReference>
<dbReference type="InterPro" id="IPR011333">
    <property type="entry name" value="SKP1/BTB/POZ_sf"/>
</dbReference>
<dbReference type="PANTHER" id="PTHR22744">
    <property type="entry name" value="HELIX LOOP HELIX PROTEIN 21-RELATED"/>
    <property type="match status" value="1"/>
</dbReference>
<evidence type="ECO:0000313" key="3">
    <source>
        <dbReference type="WBParaSite" id="jg19355"/>
    </source>
</evidence>
<proteinExistence type="predicted"/>
<dbReference type="Pfam" id="PF00651">
    <property type="entry name" value="BTB"/>
    <property type="match status" value="1"/>
</dbReference>